<evidence type="ECO:0000256" key="7">
    <source>
        <dbReference type="ARBA" id="ARBA00022692"/>
    </source>
</evidence>
<evidence type="ECO:0000256" key="3">
    <source>
        <dbReference type="ARBA" id="ARBA00012438"/>
    </source>
</evidence>
<organism evidence="16 17">
    <name type="scientific">Myceligenerans crystallogenes</name>
    <dbReference type="NCBI Taxonomy" id="316335"/>
    <lineage>
        <taxon>Bacteria</taxon>
        <taxon>Bacillati</taxon>
        <taxon>Actinomycetota</taxon>
        <taxon>Actinomycetes</taxon>
        <taxon>Micrococcales</taxon>
        <taxon>Promicromonosporaceae</taxon>
        <taxon>Myceligenerans</taxon>
    </lineage>
</organism>
<evidence type="ECO:0000256" key="8">
    <source>
        <dbReference type="ARBA" id="ARBA00022741"/>
    </source>
</evidence>
<evidence type="ECO:0000313" key="17">
    <source>
        <dbReference type="Proteomes" id="UP001501094"/>
    </source>
</evidence>
<keyword evidence="5" id="KW-0597">Phosphoprotein</keyword>
<dbReference type="Gene3D" id="3.30.565.10">
    <property type="entry name" value="Histidine kinase-like ATPase, C-terminal domain"/>
    <property type="match status" value="1"/>
</dbReference>
<dbReference type="SMART" id="SM00387">
    <property type="entry name" value="HATPase_c"/>
    <property type="match status" value="1"/>
</dbReference>
<dbReference type="InterPro" id="IPR003594">
    <property type="entry name" value="HATPase_dom"/>
</dbReference>
<dbReference type="InterPro" id="IPR029151">
    <property type="entry name" value="Sensor-like_sf"/>
</dbReference>
<feature type="domain" description="Histidine kinase" evidence="15">
    <location>
        <begin position="444"/>
        <end position="561"/>
    </location>
</feature>
<evidence type="ECO:0000256" key="13">
    <source>
        <dbReference type="ARBA" id="ARBA00023136"/>
    </source>
</evidence>
<dbReference type="SUPFAM" id="SSF55890">
    <property type="entry name" value="Sporulation response regulatory protein Spo0B"/>
    <property type="match status" value="1"/>
</dbReference>
<dbReference type="InterPro" id="IPR035965">
    <property type="entry name" value="PAS-like_dom_sf"/>
</dbReference>
<dbReference type="SUPFAM" id="SSF103190">
    <property type="entry name" value="Sensory domain-like"/>
    <property type="match status" value="1"/>
</dbReference>
<dbReference type="Pfam" id="PF14689">
    <property type="entry name" value="SPOB_a"/>
    <property type="match status" value="1"/>
</dbReference>
<gene>
    <name evidence="16" type="ORF">GCM10009751_31610</name>
</gene>
<evidence type="ECO:0000256" key="2">
    <source>
        <dbReference type="ARBA" id="ARBA00004651"/>
    </source>
</evidence>
<evidence type="ECO:0000256" key="4">
    <source>
        <dbReference type="ARBA" id="ARBA00022475"/>
    </source>
</evidence>
<evidence type="ECO:0000256" key="1">
    <source>
        <dbReference type="ARBA" id="ARBA00000085"/>
    </source>
</evidence>
<evidence type="ECO:0000256" key="10">
    <source>
        <dbReference type="ARBA" id="ARBA00022840"/>
    </source>
</evidence>
<dbReference type="InterPro" id="IPR016120">
    <property type="entry name" value="Sig_transdc_His_kin_SpoOB"/>
</dbReference>
<sequence length="570" mass="59534">MRSHGRPTGRPVRPRPLTLGGQVLALQLAVLLVVVGAAAVVFLGQADAAFRDDRADRLEVAAEGLAGIPAVPETLSSEAPDTRALTFYLQTRAAYVDARNAYLTDLDGYILVATDPTRTGERLDLPDDAATRAGSGDVADVAGRSIAAWVPVYGAGEPAPERSAPRPVAVVVLADPYPPLTERLSSAGGEVLVVLGIGTALAAAGSWLLARLVKRRTRGLEPAQIAALADHREGVLRSIREGVVVVGDDGRVSLVSDSARELLGLPADTPDPTGRRLEELGLDPAVLELLRGTDEVHDAVLVAGDTVLVLNRRRVLHDGRPAGTVTTLRDRTELLALQSELHARESVTETLRAQTHEFGNHLHTVRGLIHLGEYDEVGRFVDRLTRRRADLSDVVTAHVADPAVAALLIAKATLADERHVELVVDPGSALPRLDPDLSADVGTVLGNLVDNAVDAAAAGSSAGSARGGGDRPARVRVRLAVPGPGEDVVVEVADSGPGVAPEQVDAIFRRGWSTKPAGTAGHGVGLAIVHVLARRRGGGVTVRDDDSLGGAEFTARLPHGIVTDEGVGPP</sequence>
<feature type="transmembrane region" description="Helical" evidence="14">
    <location>
        <begin position="191"/>
        <end position="210"/>
    </location>
</feature>
<keyword evidence="11 14" id="KW-1133">Transmembrane helix</keyword>
<feature type="transmembrane region" description="Helical" evidence="14">
    <location>
        <begin position="21"/>
        <end position="43"/>
    </location>
</feature>
<keyword evidence="6" id="KW-0808">Transferase</keyword>
<dbReference type="Proteomes" id="UP001501094">
    <property type="component" value="Unassembled WGS sequence"/>
</dbReference>
<dbReference type="Pfam" id="PF02518">
    <property type="entry name" value="HATPase_c"/>
    <property type="match status" value="1"/>
</dbReference>
<evidence type="ECO:0000256" key="9">
    <source>
        <dbReference type="ARBA" id="ARBA00022777"/>
    </source>
</evidence>
<dbReference type="RefSeq" id="WP_344104717.1">
    <property type="nucleotide sequence ID" value="NZ_BAAANL010000006.1"/>
</dbReference>
<reference evidence="16 17" key="1">
    <citation type="journal article" date="2019" name="Int. J. Syst. Evol. Microbiol.">
        <title>The Global Catalogue of Microorganisms (GCM) 10K type strain sequencing project: providing services to taxonomists for standard genome sequencing and annotation.</title>
        <authorList>
            <consortium name="The Broad Institute Genomics Platform"/>
            <consortium name="The Broad Institute Genome Sequencing Center for Infectious Disease"/>
            <person name="Wu L."/>
            <person name="Ma J."/>
        </authorList>
    </citation>
    <scope>NUCLEOTIDE SEQUENCE [LARGE SCALE GENOMIC DNA]</scope>
    <source>
        <strain evidence="16 17">JCM 14326</strain>
    </source>
</reference>
<keyword evidence="7 14" id="KW-0812">Transmembrane</keyword>
<keyword evidence="17" id="KW-1185">Reference proteome</keyword>
<dbReference type="InterPro" id="IPR005467">
    <property type="entry name" value="His_kinase_dom"/>
</dbReference>
<comment type="caution">
    <text evidence="16">The sequence shown here is derived from an EMBL/GenBank/DDBJ whole genome shotgun (WGS) entry which is preliminary data.</text>
</comment>
<keyword evidence="10 16" id="KW-0067">ATP-binding</keyword>
<dbReference type="SUPFAM" id="SSF55785">
    <property type="entry name" value="PYP-like sensor domain (PAS domain)"/>
    <property type="match status" value="1"/>
</dbReference>
<evidence type="ECO:0000256" key="11">
    <source>
        <dbReference type="ARBA" id="ARBA00022989"/>
    </source>
</evidence>
<dbReference type="PRINTS" id="PR00344">
    <property type="entry name" value="BCTRLSENSOR"/>
</dbReference>
<keyword evidence="8" id="KW-0547">Nucleotide-binding</keyword>
<keyword evidence="4" id="KW-1003">Cell membrane</keyword>
<evidence type="ECO:0000256" key="6">
    <source>
        <dbReference type="ARBA" id="ARBA00022679"/>
    </source>
</evidence>
<keyword evidence="13 14" id="KW-0472">Membrane</keyword>
<dbReference type="SUPFAM" id="SSF55874">
    <property type="entry name" value="ATPase domain of HSP90 chaperone/DNA topoisomerase II/histidine kinase"/>
    <property type="match status" value="1"/>
</dbReference>
<keyword evidence="12" id="KW-0902">Two-component regulatory system</keyword>
<dbReference type="PROSITE" id="PS50109">
    <property type="entry name" value="HIS_KIN"/>
    <property type="match status" value="1"/>
</dbReference>
<evidence type="ECO:0000256" key="14">
    <source>
        <dbReference type="SAM" id="Phobius"/>
    </source>
</evidence>
<dbReference type="InterPro" id="IPR004358">
    <property type="entry name" value="Sig_transdc_His_kin-like_C"/>
</dbReference>
<dbReference type="Gene3D" id="3.30.450.20">
    <property type="entry name" value="PAS domain"/>
    <property type="match status" value="2"/>
</dbReference>
<protein>
    <recommendedName>
        <fullName evidence="3">histidine kinase</fullName>
        <ecNumber evidence="3">2.7.13.3</ecNumber>
    </recommendedName>
</protein>
<evidence type="ECO:0000256" key="12">
    <source>
        <dbReference type="ARBA" id="ARBA00023012"/>
    </source>
</evidence>
<evidence type="ECO:0000256" key="5">
    <source>
        <dbReference type="ARBA" id="ARBA00022553"/>
    </source>
</evidence>
<dbReference type="Gene3D" id="1.10.287.130">
    <property type="match status" value="1"/>
</dbReference>
<dbReference type="InterPro" id="IPR039506">
    <property type="entry name" value="SPOB_a"/>
</dbReference>
<dbReference type="EMBL" id="BAAANL010000006">
    <property type="protein sequence ID" value="GAA1870215.1"/>
    <property type="molecule type" value="Genomic_DNA"/>
</dbReference>
<keyword evidence="9" id="KW-0418">Kinase</keyword>
<dbReference type="InterPro" id="IPR036890">
    <property type="entry name" value="HATPase_C_sf"/>
</dbReference>
<name>A0ABN2NJ24_9MICO</name>
<dbReference type="GO" id="GO:0005524">
    <property type="term" value="F:ATP binding"/>
    <property type="evidence" value="ECO:0007669"/>
    <property type="project" value="UniProtKB-KW"/>
</dbReference>
<comment type="subcellular location">
    <subcellularLocation>
        <location evidence="2">Cell membrane</location>
        <topology evidence="2">Multi-pass membrane protein</topology>
    </subcellularLocation>
</comment>
<dbReference type="InterPro" id="IPR050428">
    <property type="entry name" value="TCS_sensor_his_kinase"/>
</dbReference>
<comment type="catalytic activity">
    <reaction evidence="1">
        <text>ATP + protein L-histidine = ADP + protein N-phospho-L-histidine.</text>
        <dbReference type="EC" id="2.7.13.3"/>
    </reaction>
</comment>
<proteinExistence type="predicted"/>
<dbReference type="PANTHER" id="PTHR45436:SF5">
    <property type="entry name" value="SENSOR HISTIDINE KINASE TRCS"/>
    <property type="match status" value="1"/>
</dbReference>
<evidence type="ECO:0000259" key="15">
    <source>
        <dbReference type="PROSITE" id="PS50109"/>
    </source>
</evidence>
<dbReference type="PANTHER" id="PTHR45436">
    <property type="entry name" value="SENSOR HISTIDINE KINASE YKOH"/>
    <property type="match status" value="1"/>
</dbReference>
<accession>A0ABN2NJ24</accession>
<evidence type="ECO:0000313" key="16">
    <source>
        <dbReference type="EMBL" id="GAA1870215.1"/>
    </source>
</evidence>
<dbReference type="EC" id="2.7.13.3" evidence="3"/>